<dbReference type="KEGG" id="ccp:CHC_T00006623001"/>
<dbReference type="RefSeq" id="XP_005719247.1">
    <property type="nucleotide sequence ID" value="XM_005719190.1"/>
</dbReference>
<dbReference type="GeneID" id="17326963"/>
<dbReference type="Gramene" id="CDF39336">
    <property type="protein sequence ID" value="CDF39336"/>
    <property type="gene ID" value="CHC_T00006623001"/>
</dbReference>
<dbReference type="AlphaFoldDB" id="R7QPC4"/>
<evidence type="ECO:0000256" key="1">
    <source>
        <dbReference type="SAM" id="MobiDB-lite"/>
    </source>
</evidence>
<protein>
    <submittedName>
        <fullName evidence="2">Uncharacterized protein</fullName>
    </submittedName>
</protein>
<dbReference type="Proteomes" id="UP000012073">
    <property type="component" value="Unassembled WGS sequence"/>
</dbReference>
<proteinExistence type="predicted"/>
<reference evidence="3" key="1">
    <citation type="journal article" date="2013" name="Proc. Natl. Acad. Sci. U.S.A.">
        <title>Genome structure and metabolic features in the red seaweed Chondrus crispus shed light on evolution of the Archaeplastida.</title>
        <authorList>
            <person name="Collen J."/>
            <person name="Porcel B."/>
            <person name="Carre W."/>
            <person name="Ball S.G."/>
            <person name="Chaparro C."/>
            <person name="Tonon T."/>
            <person name="Barbeyron T."/>
            <person name="Michel G."/>
            <person name="Noel B."/>
            <person name="Valentin K."/>
            <person name="Elias M."/>
            <person name="Artiguenave F."/>
            <person name="Arun A."/>
            <person name="Aury J.M."/>
            <person name="Barbosa-Neto J.F."/>
            <person name="Bothwell J.H."/>
            <person name="Bouget F.Y."/>
            <person name="Brillet L."/>
            <person name="Cabello-Hurtado F."/>
            <person name="Capella-Gutierrez S."/>
            <person name="Charrier B."/>
            <person name="Cladiere L."/>
            <person name="Cock J.M."/>
            <person name="Coelho S.M."/>
            <person name="Colleoni C."/>
            <person name="Czjzek M."/>
            <person name="Da Silva C."/>
            <person name="Delage L."/>
            <person name="Denoeud F."/>
            <person name="Deschamps P."/>
            <person name="Dittami S.M."/>
            <person name="Gabaldon T."/>
            <person name="Gachon C.M."/>
            <person name="Groisillier A."/>
            <person name="Herve C."/>
            <person name="Jabbari K."/>
            <person name="Katinka M."/>
            <person name="Kloareg B."/>
            <person name="Kowalczyk N."/>
            <person name="Labadie K."/>
            <person name="Leblanc C."/>
            <person name="Lopez P.J."/>
            <person name="McLachlan D.H."/>
            <person name="Meslet-Cladiere L."/>
            <person name="Moustafa A."/>
            <person name="Nehr Z."/>
            <person name="Nyvall Collen P."/>
            <person name="Panaud O."/>
            <person name="Partensky F."/>
            <person name="Poulain J."/>
            <person name="Rensing S.A."/>
            <person name="Rousvoal S."/>
            <person name="Samson G."/>
            <person name="Symeonidi A."/>
            <person name="Weissenbach J."/>
            <person name="Zambounis A."/>
            <person name="Wincker P."/>
            <person name="Boyen C."/>
        </authorList>
    </citation>
    <scope>NUCLEOTIDE SEQUENCE [LARGE SCALE GENOMIC DNA]</scope>
    <source>
        <strain evidence="3">cv. Stackhouse</strain>
    </source>
</reference>
<dbReference type="EMBL" id="HG002022">
    <property type="protein sequence ID" value="CDF39336.1"/>
    <property type="molecule type" value="Genomic_DNA"/>
</dbReference>
<organism evidence="2 3">
    <name type="scientific">Chondrus crispus</name>
    <name type="common">Carrageen Irish moss</name>
    <name type="synonym">Polymorpha crispa</name>
    <dbReference type="NCBI Taxonomy" id="2769"/>
    <lineage>
        <taxon>Eukaryota</taxon>
        <taxon>Rhodophyta</taxon>
        <taxon>Florideophyceae</taxon>
        <taxon>Rhodymeniophycidae</taxon>
        <taxon>Gigartinales</taxon>
        <taxon>Gigartinaceae</taxon>
        <taxon>Chondrus</taxon>
    </lineage>
</organism>
<accession>R7QPC4</accession>
<evidence type="ECO:0000313" key="2">
    <source>
        <dbReference type="EMBL" id="CDF39336.1"/>
    </source>
</evidence>
<gene>
    <name evidence="2" type="ORF">CHC_T00006623001</name>
</gene>
<keyword evidence="3" id="KW-1185">Reference proteome</keyword>
<feature type="region of interest" description="Disordered" evidence="1">
    <location>
        <begin position="81"/>
        <end position="110"/>
    </location>
</feature>
<name>R7QPC4_CHOCR</name>
<sequence>MVPRGALLAVQPKRRTFLTTRRCFICLLCRQFGSFSATRKNVAKTKHQLRVNLTSPWMLWKSEKGQGKASRDLFTLTGRRSSACTRSGHAPSATASRPSFEVSGASRPSV</sequence>
<evidence type="ECO:0000313" key="3">
    <source>
        <dbReference type="Proteomes" id="UP000012073"/>
    </source>
</evidence>